<name>A0ACB5RGL3_9CLOT</name>
<proteinExistence type="predicted"/>
<sequence>MKQYKVNINIRNNLVVQFSILVIIGELSESLKSKGNNNINIVIITAYIAYTKPRKILSRIFRTFIIISFQIEVFCN</sequence>
<evidence type="ECO:0000313" key="2">
    <source>
        <dbReference type="Proteomes" id="UP001058074"/>
    </source>
</evidence>
<evidence type="ECO:0000313" key="1">
    <source>
        <dbReference type="EMBL" id="GKX68223.1"/>
    </source>
</evidence>
<dbReference type="Proteomes" id="UP001058074">
    <property type="component" value="Unassembled WGS sequence"/>
</dbReference>
<keyword evidence="2" id="KW-1185">Reference proteome</keyword>
<protein>
    <submittedName>
        <fullName evidence="1">Uncharacterized protein</fullName>
    </submittedName>
</protein>
<reference evidence="1" key="1">
    <citation type="journal article" date="2025" name="Int. J. Syst. Evol. Microbiol.">
        <title>Inconstantimicrobium mannanitabidum sp. nov., a novel member of the family Clostridiaceae isolated from anoxic soil under the treatment of reductive soil disinfestation.</title>
        <authorList>
            <person name="Ueki A."/>
            <person name="Tonouchi A."/>
            <person name="Honma S."/>
            <person name="Kaku N."/>
            <person name="Ueki K."/>
        </authorList>
    </citation>
    <scope>NUCLEOTIDE SEQUENCE</scope>
    <source>
        <strain evidence="1">TW13</strain>
    </source>
</reference>
<gene>
    <name evidence="1" type="ORF">rsdtw13_34810</name>
</gene>
<dbReference type="EMBL" id="BROD01000001">
    <property type="protein sequence ID" value="GKX68223.1"/>
    <property type="molecule type" value="Genomic_DNA"/>
</dbReference>
<accession>A0ACB5RGL3</accession>
<organism evidence="1 2">
    <name type="scientific">Inconstantimicrobium mannanitabidum</name>
    <dbReference type="NCBI Taxonomy" id="1604901"/>
    <lineage>
        <taxon>Bacteria</taxon>
        <taxon>Bacillati</taxon>
        <taxon>Bacillota</taxon>
        <taxon>Clostridia</taxon>
        <taxon>Eubacteriales</taxon>
        <taxon>Clostridiaceae</taxon>
        <taxon>Inconstantimicrobium</taxon>
    </lineage>
</organism>
<comment type="caution">
    <text evidence="1">The sequence shown here is derived from an EMBL/GenBank/DDBJ whole genome shotgun (WGS) entry which is preliminary data.</text>
</comment>